<keyword evidence="6 7" id="KW-0342">GTP-binding</keyword>
<dbReference type="HAMAP" id="MF_00011">
    <property type="entry name" value="Adenylosucc_synth"/>
    <property type="match status" value="1"/>
</dbReference>
<protein>
    <recommendedName>
        <fullName evidence="7">Adenylosuccinate synthetase</fullName>
        <shortName evidence="7">AMPSase</shortName>
        <shortName evidence="7">AdSS</shortName>
        <ecNumber evidence="7">6.3.4.4</ecNumber>
    </recommendedName>
    <alternativeName>
        <fullName evidence="7">IMP--aspartate ligase</fullName>
    </alternativeName>
</protein>
<dbReference type="Proteomes" id="UP000295281">
    <property type="component" value="Unassembled WGS sequence"/>
</dbReference>
<dbReference type="EC" id="6.3.4.4" evidence="7"/>
<evidence type="ECO:0000256" key="5">
    <source>
        <dbReference type="ARBA" id="ARBA00022842"/>
    </source>
</evidence>
<dbReference type="GO" id="GO:0044208">
    <property type="term" value="P:'de novo' AMP biosynthetic process"/>
    <property type="evidence" value="ECO:0007669"/>
    <property type="project" value="UniProtKB-UniRule"/>
</dbReference>
<keyword evidence="1 7" id="KW-0436">Ligase</keyword>
<evidence type="ECO:0000256" key="1">
    <source>
        <dbReference type="ARBA" id="ARBA00022598"/>
    </source>
</evidence>
<dbReference type="RefSeq" id="WP_133743171.1">
    <property type="nucleotide sequence ID" value="NZ_SNYN01000025.1"/>
</dbReference>
<dbReference type="InterPro" id="IPR001114">
    <property type="entry name" value="Adenylosuccinate_synthetase"/>
</dbReference>
<proteinExistence type="inferred from homology"/>
<sequence length="429" mass="44524">MAPRAGAELDGHTIVVDLGFGDAGKGTVVDWLCALGGHRAVVRFNGGAQAAHNVVAPDGRHHTFAQFSSGTLTPGVATHLSRFMLVDPLALAAEADHLAAIGVPDALDRLTVDADALVTTPYHQAANRARESARGAGRHGSCGMGVGETAAYALANPGWAPRAADCADPVRLRRLLGRLREALEAELGPLEAPPVADCAAVFGAFAERVRIVDGAARLRHLLGAGPVVFEGAQGVLLDEWHGLHPYTTWSTTTAANARALLAGAGADGATLGVVRTYTPRHGPGPLPTEDPALLAALGEAHNTTGRWQGAFRTGHFDAVLHRYAVAATGGVDAVAVTHTDAPHRARLGMCRAYDTDQGRCAELPGAVVGDLAAQERLTRRLEEVRPRVEAVDPGAWCEAVAAELGAPCVLSSSGPARDDKRRTTAMAPA</sequence>
<dbReference type="PANTHER" id="PTHR11846">
    <property type="entry name" value="ADENYLOSUCCINATE SYNTHETASE"/>
    <property type="match status" value="1"/>
</dbReference>
<reference evidence="8 9" key="1">
    <citation type="submission" date="2019-03" db="EMBL/GenBank/DDBJ databases">
        <title>Genomic Encyclopedia of Type Strains, Phase IV (KMG-IV): sequencing the most valuable type-strain genomes for metagenomic binning, comparative biology and taxonomic classification.</title>
        <authorList>
            <person name="Goeker M."/>
        </authorList>
    </citation>
    <scope>NUCLEOTIDE SEQUENCE [LARGE SCALE GENOMIC DNA]</scope>
    <source>
        <strain evidence="8 9">DSM 46770</strain>
    </source>
</reference>
<dbReference type="GO" id="GO:0046040">
    <property type="term" value="P:IMP metabolic process"/>
    <property type="evidence" value="ECO:0007669"/>
    <property type="project" value="TreeGrafter"/>
</dbReference>
<comment type="function">
    <text evidence="7">Plays an important role in the de novo pathway of purine nucleotide biosynthesis. Catalyzes the first committed step in the biosynthesis of AMP from IMP.</text>
</comment>
<evidence type="ECO:0000256" key="2">
    <source>
        <dbReference type="ARBA" id="ARBA00022723"/>
    </source>
</evidence>
<comment type="pathway">
    <text evidence="7">Purine metabolism; AMP biosynthesis via de novo pathway; AMP from IMP: step 1/2.</text>
</comment>
<gene>
    <name evidence="7" type="primary">purA</name>
    <name evidence="8" type="ORF">EV190_12532</name>
</gene>
<evidence type="ECO:0000256" key="7">
    <source>
        <dbReference type="HAMAP-Rule" id="MF_00011"/>
    </source>
</evidence>
<keyword evidence="4 7" id="KW-0658">Purine biosynthesis</keyword>
<dbReference type="PANTHER" id="PTHR11846:SF0">
    <property type="entry name" value="ADENYLOSUCCINATE SYNTHETASE"/>
    <property type="match status" value="1"/>
</dbReference>
<feature type="binding site" evidence="7">
    <location>
        <begin position="412"/>
        <end position="414"/>
    </location>
    <ligand>
        <name>GTP</name>
        <dbReference type="ChEBI" id="CHEBI:37565"/>
    </ligand>
</feature>
<keyword evidence="7" id="KW-0963">Cytoplasm</keyword>
<dbReference type="AlphaFoldDB" id="A0A4R6UMF5"/>
<evidence type="ECO:0000256" key="4">
    <source>
        <dbReference type="ARBA" id="ARBA00022755"/>
    </source>
</evidence>
<dbReference type="Gene3D" id="3.90.170.10">
    <property type="entry name" value="Adenylosuccinate Synthetase, subunit A, domain 3"/>
    <property type="match status" value="1"/>
</dbReference>
<feature type="binding site" description="in other chain" evidence="7">
    <location>
        <position position="248"/>
    </location>
    <ligand>
        <name>IMP</name>
        <dbReference type="ChEBI" id="CHEBI:58053"/>
        <note>ligand shared between dimeric partners</note>
    </ligand>
</feature>
<evidence type="ECO:0000313" key="9">
    <source>
        <dbReference type="Proteomes" id="UP000295281"/>
    </source>
</evidence>
<feature type="active site" description="Proton acceptor" evidence="7">
    <location>
        <position position="22"/>
    </location>
</feature>
<evidence type="ECO:0000313" key="8">
    <source>
        <dbReference type="EMBL" id="TDQ46345.1"/>
    </source>
</evidence>
<dbReference type="GO" id="GO:0005737">
    <property type="term" value="C:cytoplasm"/>
    <property type="evidence" value="ECO:0007669"/>
    <property type="project" value="UniProtKB-SubCell"/>
</dbReference>
<comment type="similarity">
    <text evidence="7">Belongs to the adenylosuccinate synthetase family.</text>
</comment>
<dbReference type="Gene3D" id="3.40.440.10">
    <property type="entry name" value="Adenylosuccinate Synthetase, subunit A, domain 1"/>
    <property type="match status" value="1"/>
</dbReference>
<dbReference type="InterPro" id="IPR042109">
    <property type="entry name" value="Adenylosuccinate_synth_dom1"/>
</dbReference>
<comment type="caution">
    <text evidence="7">Lacks conserved residue(s) required for the propagation of feature annotation.</text>
</comment>
<dbReference type="OrthoDB" id="3959406at2"/>
<comment type="cofactor">
    <cofactor evidence="7">
        <name>Mg(2+)</name>
        <dbReference type="ChEBI" id="CHEBI:18420"/>
    </cofactor>
    <text evidence="7">Binds 1 Mg(2+) ion per subunit.</text>
</comment>
<dbReference type="EMBL" id="SNYN01000025">
    <property type="protein sequence ID" value="TDQ46345.1"/>
    <property type="molecule type" value="Genomic_DNA"/>
</dbReference>
<comment type="subunit">
    <text evidence="7">Homodimer.</text>
</comment>
<name>A0A4R6UMF5_9ACTN</name>
<feature type="binding site" evidence="7">
    <location>
        <begin position="338"/>
        <end position="340"/>
    </location>
    <ligand>
        <name>GTP</name>
        <dbReference type="ChEBI" id="CHEBI:37565"/>
    </ligand>
</feature>
<keyword evidence="9" id="KW-1185">Reference proteome</keyword>
<evidence type="ECO:0000256" key="3">
    <source>
        <dbReference type="ARBA" id="ARBA00022741"/>
    </source>
</evidence>
<dbReference type="SUPFAM" id="SSF52540">
    <property type="entry name" value="P-loop containing nucleoside triphosphate hydrolases"/>
    <property type="match status" value="1"/>
</dbReference>
<dbReference type="SMART" id="SM00788">
    <property type="entry name" value="Adenylsucc_synt"/>
    <property type="match status" value="1"/>
</dbReference>
<keyword evidence="5 7" id="KW-0460">Magnesium</keyword>
<feature type="active site" description="Proton donor" evidence="7">
    <location>
        <position position="52"/>
    </location>
</feature>
<comment type="caution">
    <text evidence="8">The sequence shown here is derived from an EMBL/GenBank/DDBJ whole genome shotgun (WGS) entry which is preliminary data.</text>
</comment>
<comment type="catalytic activity">
    <reaction evidence="7">
        <text>IMP + L-aspartate + GTP = N(6)-(1,2-dicarboxyethyl)-AMP + GDP + phosphate + 2 H(+)</text>
        <dbReference type="Rhea" id="RHEA:15753"/>
        <dbReference type="ChEBI" id="CHEBI:15378"/>
        <dbReference type="ChEBI" id="CHEBI:29991"/>
        <dbReference type="ChEBI" id="CHEBI:37565"/>
        <dbReference type="ChEBI" id="CHEBI:43474"/>
        <dbReference type="ChEBI" id="CHEBI:57567"/>
        <dbReference type="ChEBI" id="CHEBI:58053"/>
        <dbReference type="ChEBI" id="CHEBI:58189"/>
        <dbReference type="EC" id="6.3.4.4"/>
    </reaction>
</comment>
<dbReference type="InterPro" id="IPR042111">
    <property type="entry name" value="Adenylosuccinate_synth_dom3"/>
</dbReference>
<dbReference type="Gene3D" id="1.10.300.10">
    <property type="entry name" value="Adenylosuccinate Synthetase, subunit A, domain 2"/>
    <property type="match status" value="1"/>
</dbReference>
<keyword evidence="3 7" id="KW-0547">Nucleotide-binding</keyword>
<dbReference type="Pfam" id="PF00709">
    <property type="entry name" value="Adenylsucc_synt"/>
    <property type="match status" value="1"/>
</dbReference>
<dbReference type="GO" id="GO:0004019">
    <property type="term" value="F:adenylosuccinate synthase activity"/>
    <property type="evidence" value="ECO:0007669"/>
    <property type="project" value="UniProtKB-UniRule"/>
</dbReference>
<dbReference type="GO" id="GO:0005525">
    <property type="term" value="F:GTP binding"/>
    <property type="evidence" value="ECO:0007669"/>
    <property type="project" value="UniProtKB-UniRule"/>
</dbReference>
<dbReference type="UniPathway" id="UPA00075">
    <property type="reaction ID" value="UER00335"/>
</dbReference>
<dbReference type="InterPro" id="IPR027417">
    <property type="entry name" value="P-loop_NTPase"/>
</dbReference>
<feature type="binding site" description="in other chain" evidence="7">
    <location>
        <position position="233"/>
    </location>
    <ligand>
        <name>IMP</name>
        <dbReference type="ChEBI" id="CHEBI:58053"/>
        <note>ligand shared between dimeric partners</note>
    </ligand>
</feature>
<accession>A0A4R6UMF5</accession>
<dbReference type="InterPro" id="IPR042110">
    <property type="entry name" value="Adenylosuccinate_synth_dom2"/>
</dbReference>
<feature type="binding site" evidence="7">
    <location>
        <position position="22"/>
    </location>
    <ligand>
        <name>Mg(2+)</name>
        <dbReference type="ChEBI" id="CHEBI:18420"/>
    </ligand>
</feature>
<keyword evidence="2 7" id="KW-0479">Metal-binding</keyword>
<organism evidence="8 9">
    <name type="scientific">Actinorugispora endophytica</name>
    <dbReference type="NCBI Taxonomy" id="1605990"/>
    <lineage>
        <taxon>Bacteria</taxon>
        <taxon>Bacillati</taxon>
        <taxon>Actinomycetota</taxon>
        <taxon>Actinomycetes</taxon>
        <taxon>Streptosporangiales</taxon>
        <taxon>Nocardiopsidaceae</taxon>
        <taxon>Actinorugispora</taxon>
    </lineage>
</organism>
<evidence type="ECO:0000256" key="6">
    <source>
        <dbReference type="ARBA" id="ARBA00023134"/>
    </source>
</evidence>
<comment type="subcellular location">
    <subcellularLocation>
        <location evidence="7">Cytoplasm</location>
    </subcellularLocation>
</comment>
<dbReference type="GO" id="GO:0000287">
    <property type="term" value="F:magnesium ion binding"/>
    <property type="evidence" value="ECO:0007669"/>
    <property type="project" value="UniProtKB-UniRule"/>
</dbReference>